<organism evidence="1 2">
    <name type="scientific">Candidatus Flavonifractor intestinipullorum</name>
    <dbReference type="NCBI Taxonomy" id="2838587"/>
    <lineage>
        <taxon>Bacteria</taxon>
        <taxon>Bacillati</taxon>
        <taxon>Bacillota</taxon>
        <taxon>Clostridia</taxon>
        <taxon>Eubacteriales</taxon>
        <taxon>Oscillospiraceae</taxon>
        <taxon>Flavonifractor</taxon>
    </lineage>
</organism>
<dbReference type="AlphaFoldDB" id="A0A9D2S505"/>
<protein>
    <submittedName>
        <fullName evidence="1">Uncharacterized protein</fullName>
    </submittedName>
</protein>
<reference evidence="1" key="2">
    <citation type="submission" date="2021-04" db="EMBL/GenBank/DDBJ databases">
        <authorList>
            <person name="Gilroy R."/>
        </authorList>
    </citation>
    <scope>NUCLEOTIDE SEQUENCE</scope>
    <source>
        <strain evidence="1">CHK189-11263</strain>
    </source>
</reference>
<evidence type="ECO:0000313" key="2">
    <source>
        <dbReference type="Proteomes" id="UP000824208"/>
    </source>
</evidence>
<dbReference type="Proteomes" id="UP000824208">
    <property type="component" value="Unassembled WGS sequence"/>
</dbReference>
<reference evidence="1" key="1">
    <citation type="journal article" date="2021" name="PeerJ">
        <title>Extensive microbial diversity within the chicken gut microbiome revealed by metagenomics and culture.</title>
        <authorList>
            <person name="Gilroy R."/>
            <person name="Ravi A."/>
            <person name="Getino M."/>
            <person name="Pursley I."/>
            <person name="Horton D.L."/>
            <person name="Alikhan N.F."/>
            <person name="Baker D."/>
            <person name="Gharbi K."/>
            <person name="Hall N."/>
            <person name="Watson M."/>
            <person name="Adriaenssens E.M."/>
            <person name="Foster-Nyarko E."/>
            <person name="Jarju S."/>
            <person name="Secka A."/>
            <person name="Antonio M."/>
            <person name="Oren A."/>
            <person name="Chaudhuri R.R."/>
            <person name="La Ragione R."/>
            <person name="Hildebrand F."/>
            <person name="Pallen M.J."/>
        </authorList>
    </citation>
    <scope>NUCLEOTIDE SEQUENCE</scope>
    <source>
        <strain evidence="1">CHK189-11263</strain>
    </source>
</reference>
<sequence length="58" mass="5856">MEDGVLSVDTANAVEAIPANYAAIDGLTQTSYTVPQGYHSGSGTVSLTGDIEEALAAI</sequence>
<evidence type="ECO:0000313" key="1">
    <source>
        <dbReference type="EMBL" id="HJB57193.1"/>
    </source>
</evidence>
<proteinExistence type="predicted"/>
<gene>
    <name evidence="1" type="ORF">H9714_06540</name>
</gene>
<comment type="caution">
    <text evidence="1">The sequence shown here is derived from an EMBL/GenBank/DDBJ whole genome shotgun (WGS) entry which is preliminary data.</text>
</comment>
<dbReference type="EMBL" id="DWYC01000054">
    <property type="protein sequence ID" value="HJB57193.1"/>
    <property type="molecule type" value="Genomic_DNA"/>
</dbReference>
<name>A0A9D2S505_9FIRM</name>
<accession>A0A9D2S505</accession>